<comment type="caution">
    <text evidence="11">The sequence shown here is derived from an EMBL/GenBank/DDBJ whole genome shotgun (WGS) entry which is preliminary data.</text>
</comment>
<feature type="compositionally biased region" description="Low complexity" evidence="7">
    <location>
        <begin position="820"/>
        <end position="848"/>
    </location>
</feature>
<evidence type="ECO:0000259" key="10">
    <source>
        <dbReference type="PROSITE" id="PS50174"/>
    </source>
</evidence>
<feature type="compositionally biased region" description="Basic and acidic residues" evidence="7">
    <location>
        <begin position="583"/>
        <end position="610"/>
    </location>
</feature>
<name>A0A8H3DEF1_9AGAM</name>
<evidence type="ECO:0000256" key="6">
    <source>
        <dbReference type="PROSITE-ProRule" id="PRU00176"/>
    </source>
</evidence>
<keyword evidence="8" id="KW-1133">Transmembrane helix</keyword>
<proteinExistence type="predicted"/>
<feature type="region of interest" description="Disordered" evidence="7">
    <location>
        <begin position="891"/>
        <end position="912"/>
    </location>
</feature>
<keyword evidence="5" id="KW-0539">Nucleus</keyword>
<evidence type="ECO:0000256" key="4">
    <source>
        <dbReference type="ARBA" id="ARBA00023187"/>
    </source>
</evidence>
<feature type="compositionally biased region" description="Basic residues" evidence="7">
    <location>
        <begin position="643"/>
        <end position="665"/>
    </location>
</feature>
<feature type="transmembrane region" description="Helical" evidence="8">
    <location>
        <begin position="102"/>
        <end position="121"/>
    </location>
</feature>
<dbReference type="SMART" id="SM00361">
    <property type="entry name" value="RRM_1"/>
    <property type="match status" value="1"/>
</dbReference>
<dbReference type="PROSITE" id="PS50174">
    <property type="entry name" value="G_PATCH"/>
    <property type="match status" value="1"/>
</dbReference>
<evidence type="ECO:0000256" key="7">
    <source>
        <dbReference type="SAM" id="MobiDB-lite"/>
    </source>
</evidence>
<dbReference type="Pfam" id="PF01585">
    <property type="entry name" value="G-patch"/>
    <property type="match status" value="1"/>
</dbReference>
<dbReference type="InterPro" id="IPR000504">
    <property type="entry name" value="RRM_dom"/>
</dbReference>
<keyword evidence="2" id="KW-0507">mRNA processing</keyword>
<feature type="compositionally biased region" description="Basic and acidic residues" evidence="7">
    <location>
        <begin position="1"/>
        <end position="23"/>
    </location>
</feature>
<feature type="region of interest" description="Disordered" evidence="7">
    <location>
        <begin position="583"/>
        <end position="732"/>
    </location>
</feature>
<evidence type="ECO:0000256" key="8">
    <source>
        <dbReference type="SAM" id="Phobius"/>
    </source>
</evidence>
<feature type="compositionally biased region" description="Low complexity" evidence="7">
    <location>
        <begin position="676"/>
        <end position="689"/>
    </location>
</feature>
<comment type="subcellular location">
    <subcellularLocation>
        <location evidence="1">Nucleus</location>
    </subcellularLocation>
</comment>
<evidence type="ECO:0000256" key="2">
    <source>
        <dbReference type="ARBA" id="ARBA00022664"/>
    </source>
</evidence>
<feature type="region of interest" description="Disordered" evidence="7">
    <location>
        <begin position="423"/>
        <end position="467"/>
    </location>
</feature>
<keyword evidence="4" id="KW-0508">mRNA splicing</keyword>
<dbReference type="InterPro" id="IPR000467">
    <property type="entry name" value="G_patch_dom"/>
</dbReference>
<evidence type="ECO:0000256" key="5">
    <source>
        <dbReference type="ARBA" id="ARBA00023242"/>
    </source>
</evidence>
<dbReference type="InterPro" id="IPR035979">
    <property type="entry name" value="RBD_domain_sf"/>
</dbReference>
<dbReference type="GO" id="GO:0003723">
    <property type="term" value="F:RNA binding"/>
    <property type="evidence" value="ECO:0007669"/>
    <property type="project" value="UniProtKB-UniRule"/>
</dbReference>
<dbReference type="Proteomes" id="UP000663853">
    <property type="component" value="Unassembled WGS sequence"/>
</dbReference>
<evidence type="ECO:0000256" key="1">
    <source>
        <dbReference type="ARBA" id="ARBA00004123"/>
    </source>
</evidence>
<feature type="region of interest" description="Disordered" evidence="7">
    <location>
        <begin position="528"/>
        <end position="571"/>
    </location>
</feature>
<dbReference type="SMART" id="SM00443">
    <property type="entry name" value="G_patch"/>
    <property type="match status" value="1"/>
</dbReference>
<feature type="compositionally biased region" description="Pro residues" evidence="7">
    <location>
        <begin position="778"/>
        <end position="802"/>
    </location>
</feature>
<keyword evidence="8" id="KW-0812">Transmembrane</keyword>
<feature type="domain" description="G-patch" evidence="10">
    <location>
        <begin position="856"/>
        <end position="911"/>
    </location>
</feature>
<feature type="compositionally biased region" description="Low complexity" evidence="7">
    <location>
        <begin position="209"/>
        <end position="218"/>
    </location>
</feature>
<evidence type="ECO:0000256" key="3">
    <source>
        <dbReference type="ARBA" id="ARBA00022884"/>
    </source>
</evidence>
<dbReference type="InterPro" id="IPR040052">
    <property type="entry name" value="RBM17"/>
</dbReference>
<feature type="compositionally biased region" description="Basic and acidic residues" evidence="7">
    <location>
        <begin position="620"/>
        <end position="629"/>
    </location>
</feature>
<feature type="transmembrane region" description="Helical" evidence="8">
    <location>
        <begin position="71"/>
        <end position="96"/>
    </location>
</feature>
<protein>
    <submittedName>
        <fullName evidence="11">Uncharacterized protein</fullName>
    </submittedName>
</protein>
<dbReference type="InterPro" id="IPR003954">
    <property type="entry name" value="RRM_euk-type"/>
</dbReference>
<keyword evidence="3 6" id="KW-0694">RNA-binding</keyword>
<feature type="domain" description="RRM" evidence="9">
    <location>
        <begin position="938"/>
        <end position="1025"/>
    </location>
</feature>
<dbReference type="PANTHER" id="PTHR13288:SF8">
    <property type="entry name" value="SPLICING FACTOR 45"/>
    <property type="match status" value="1"/>
</dbReference>
<organism evidence="11 12">
    <name type="scientific">Rhizoctonia solani</name>
    <dbReference type="NCBI Taxonomy" id="456999"/>
    <lineage>
        <taxon>Eukaryota</taxon>
        <taxon>Fungi</taxon>
        <taxon>Dikarya</taxon>
        <taxon>Basidiomycota</taxon>
        <taxon>Agaricomycotina</taxon>
        <taxon>Agaricomycetes</taxon>
        <taxon>Cantharellales</taxon>
        <taxon>Ceratobasidiaceae</taxon>
        <taxon>Rhizoctonia</taxon>
    </lineage>
</organism>
<dbReference type="NCBIfam" id="NF033635">
    <property type="entry name" value="SLATT_fungal"/>
    <property type="match status" value="2"/>
</dbReference>
<evidence type="ECO:0000313" key="12">
    <source>
        <dbReference type="Proteomes" id="UP000663853"/>
    </source>
</evidence>
<feature type="region of interest" description="Disordered" evidence="7">
    <location>
        <begin position="1"/>
        <end position="31"/>
    </location>
</feature>
<sequence length="1037" mass="112409">MADLRDDAHSVENGGRPESRASEHTPLLAASGPSQTAWRVYANNRSARDRLQPYIDRAISRQKYQYFLSKFIKWGINFILLLQVAVGALVTIITVLEPNEKTRISIAILGALGTLTASILARAKLKGTNQPELAETHARELERFIGQCQLFVGDVGSAVGPEIDMQASHLGGNRPHVARLPRVFPLLFCVMSDHKDEIEEVRTPARAETPQNPQQTTPKTRKPLKAQPSTRTAQERLQPYLEKAIRRQRYQFILTKVIKYGINIIIFAQIIVGALVTVISVITPTEGTRIATAVLGAVSTLTASVLARAKGTNQPELAESHARELEKFVGECQLFAADAGNTLGPEIDTRVMEFVERFEGVEDRAVDRAYTRFTPPMAGGLYGGIKFSGNGSSEATIVTPVEAPAPVASAPAPQVAAKAPAPAAAEPAVAPKPDDSQKKSAGWSAALSFAPTRRKAPPTQARPTYTGFTTVTTSAPTAAISSSAVISAPPVLIEQPAAKSETQPESNEGNKAGGWAKKIKAPSMVLDEDVNGFRAVGGKKKGAGSRKKGKNAANAAPAWDPMEPYDPRAPNDYYEYKAWKQREHDESLARQQEELREESRGRKRSWKDDERSDESDGASEDSRDYDRWQNRPRKTGRYERSRSTHRSKSRSRSRSRSQSRSRSPRRSPEHGEPPVRRAAPSFAPASLPSEDTTVASSGEEAYLRRLAMSTRAVRDPSPSTEEPATPSFAATGDEAYARRLAMSQAMSQFAPANNPTPNAYPQFAPATQPEAPPEDDPIPSPPVDSPPEPAPVPATAPVPTGPAPGTEEFEAQVKARREAAAAIAARLGKLAATASSQPPAQAPAAPQQESGEDPDPRGFAERMMAKWGHKSGQGLGVNATGMVHALTMEQSNRPKGNKAGGSAGGFGSKESSRMGKIVNANDNVRQKEELERFGEPSKIVVLRNMAGVEDVGDDELLEEVAQECNKHGVVERVFVHAVYPEPANAEDAVRVFVKFSGPVGAYKTVRDFDGRFFGGRAVRARYFDERLFESRQFNAPL</sequence>
<feature type="region of interest" description="Disordered" evidence="7">
    <location>
        <begin position="747"/>
        <end position="859"/>
    </location>
</feature>
<dbReference type="SUPFAM" id="SSF54928">
    <property type="entry name" value="RNA-binding domain, RBD"/>
    <property type="match status" value="1"/>
</dbReference>
<accession>A0A8H3DEF1</accession>
<feature type="compositionally biased region" description="Low complexity" evidence="7">
    <location>
        <begin position="750"/>
        <end position="759"/>
    </location>
</feature>
<feature type="region of interest" description="Disordered" evidence="7">
    <location>
        <begin position="200"/>
        <end position="235"/>
    </location>
</feature>
<dbReference type="EMBL" id="CAJMXA010003883">
    <property type="protein sequence ID" value="CAE6520224.1"/>
    <property type="molecule type" value="Genomic_DNA"/>
</dbReference>
<evidence type="ECO:0000259" key="9">
    <source>
        <dbReference type="PROSITE" id="PS50102"/>
    </source>
</evidence>
<dbReference type="FunFam" id="3.30.70.330:FF:000382">
    <property type="entry name" value="G-patch domain-containing protein"/>
    <property type="match status" value="1"/>
</dbReference>
<feature type="compositionally biased region" description="Basic residues" evidence="7">
    <location>
        <begin position="537"/>
        <end position="550"/>
    </location>
</feature>
<dbReference type="CDD" id="cd12374">
    <property type="entry name" value="RRM_UHM_SPF45_PUF60"/>
    <property type="match status" value="1"/>
</dbReference>
<dbReference type="GO" id="GO:0071011">
    <property type="term" value="C:precatalytic spliceosome"/>
    <property type="evidence" value="ECO:0007669"/>
    <property type="project" value="TreeGrafter"/>
</dbReference>
<dbReference type="GO" id="GO:0045292">
    <property type="term" value="P:mRNA cis splicing, via spliceosome"/>
    <property type="evidence" value="ECO:0007669"/>
    <property type="project" value="InterPro"/>
</dbReference>
<dbReference type="InterPro" id="IPR041622">
    <property type="entry name" value="SLATT_fungi"/>
</dbReference>
<feature type="compositionally biased region" description="Gly residues" evidence="7">
    <location>
        <begin position="898"/>
        <end position="907"/>
    </location>
</feature>
<feature type="compositionally biased region" description="Basic and acidic residues" evidence="7">
    <location>
        <begin position="666"/>
        <end position="675"/>
    </location>
</feature>
<dbReference type="AlphaFoldDB" id="A0A8H3DEF1"/>
<dbReference type="PROSITE" id="PS50102">
    <property type="entry name" value="RRM"/>
    <property type="match status" value="1"/>
</dbReference>
<feature type="region of interest" description="Disordered" evidence="7">
    <location>
        <begin position="495"/>
        <end position="516"/>
    </location>
</feature>
<gene>
    <name evidence="11" type="ORF">RDB_LOCUS145233</name>
</gene>
<keyword evidence="8" id="KW-0472">Membrane</keyword>
<dbReference type="Pfam" id="PF18142">
    <property type="entry name" value="SLATT_fungal"/>
    <property type="match status" value="2"/>
</dbReference>
<dbReference type="PANTHER" id="PTHR13288">
    <property type="entry name" value="SPLICING FACTOR 45 SPF45"/>
    <property type="match status" value="1"/>
</dbReference>
<reference evidence="11" key="1">
    <citation type="submission" date="2021-01" db="EMBL/GenBank/DDBJ databases">
        <authorList>
            <person name="Kaushik A."/>
        </authorList>
    </citation>
    <scope>NUCLEOTIDE SEQUENCE</scope>
    <source>
        <strain evidence="11">AG6-10EEA</strain>
    </source>
</reference>
<feature type="transmembrane region" description="Helical" evidence="8">
    <location>
        <begin position="257"/>
        <end position="282"/>
    </location>
</feature>
<feature type="compositionally biased region" description="Low complexity" evidence="7">
    <location>
        <begin position="716"/>
        <end position="727"/>
    </location>
</feature>
<feature type="compositionally biased region" description="Polar residues" evidence="7">
    <location>
        <begin position="500"/>
        <end position="509"/>
    </location>
</feature>
<dbReference type="Gene3D" id="3.30.70.330">
    <property type="match status" value="1"/>
</dbReference>
<evidence type="ECO:0000313" key="11">
    <source>
        <dbReference type="EMBL" id="CAE6520224.1"/>
    </source>
</evidence>
<dbReference type="InterPro" id="IPR012677">
    <property type="entry name" value="Nucleotide-bd_a/b_plait_sf"/>
</dbReference>